<accession>A0A1G2RLK4</accession>
<evidence type="ECO:0000256" key="1">
    <source>
        <dbReference type="ARBA" id="ARBA00005662"/>
    </source>
</evidence>
<evidence type="ECO:0000259" key="2">
    <source>
        <dbReference type="SMART" id="SM00854"/>
    </source>
</evidence>
<dbReference type="SMART" id="SM00854">
    <property type="entry name" value="PGA_cap"/>
    <property type="match status" value="1"/>
</dbReference>
<feature type="domain" description="Capsule synthesis protein CapA" evidence="2">
    <location>
        <begin position="44"/>
        <end position="292"/>
    </location>
</feature>
<dbReference type="SUPFAM" id="SSF56300">
    <property type="entry name" value="Metallo-dependent phosphatases"/>
    <property type="match status" value="1"/>
</dbReference>
<dbReference type="InterPro" id="IPR052169">
    <property type="entry name" value="CW_Biosynth-Accessory"/>
</dbReference>
<dbReference type="EMBL" id="MHUG01000008">
    <property type="protein sequence ID" value="OHA73733.1"/>
    <property type="molecule type" value="Genomic_DNA"/>
</dbReference>
<gene>
    <name evidence="3" type="ORF">A3B24_02930</name>
</gene>
<sequence length="333" mass="37019">MKRLVFFTTILISSILLLGGSFFLWSEQAQAPNNEGQENKKESVLLFAGDIMLNRGVEFYTKENGSDWRFPFLNIAGFLQKADLVFGNLESVISDKGEKQGSIYSFRADPRALEGLVFAGFDVLSVANNHSFDYGAEAFLDSMQRLKDENITPVGFNHEPVVVEVQGVKIGFLAYTEQGSPLWDNPKASASVPWMDSSRLPQLIEDVQAAKLVADIIVVSFHFGDEYQTKPSATQELLSKTAIGAGANLVIGHHPHVVQLIEPEGSSEPERPVEQYQAGWIAYSLGNFVFDQGFSKETMEGLLLEVIIEDKKITRVTPRPIHLNYLFQPSLTK</sequence>
<dbReference type="STRING" id="1802461.A3B24_02930"/>
<evidence type="ECO:0000313" key="3">
    <source>
        <dbReference type="EMBL" id="OHA73733.1"/>
    </source>
</evidence>
<dbReference type="AlphaFoldDB" id="A0A1G2RLK4"/>
<dbReference type="PANTHER" id="PTHR33393">
    <property type="entry name" value="POLYGLUTAMINE SYNTHESIS ACCESSORY PROTEIN RV0574C-RELATED"/>
    <property type="match status" value="1"/>
</dbReference>
<name>A0A1G2RLK4_9BACT</name>
<comment type="caution">
    <text evidence="3">The sequence shown here is derived from an EMBL/GenBank/DDBJ whole genome shotgun (WGS) entry which is preliminary data.</text>
</comment>
<dbReference type="InterPro" id="IPR029052">
    <property type="entry name" value="Metallo-depent_PP-like"/>
</dbReference>
<evidence type="ECO:0000313" key="4">
    <source>
        <dbReference type="Proteomes" id="UP000176917"/>
    </source>
</evidence>
<dbReference type="Gene3D" id="3.60.21.10">
    <property type="match status" value="1"/>
</dbReference>
<organism evidence="3 4">
    <name type="scientific">Candidatus Wildermuthbacteria bacterium RIFCSPLOWO2_01_FULL_48_16</name>
    <dbReference type="NCBI Taxonomy" id="1802461"/>
    <lineage>
        <taxon>Bacteria</taxon>
        <taxon>Candidatus Wildermuthiibacteriota</taxon>
    </lineage>
</organism>
<proteinExistence type="inferred from homology"/>
<dbReference type="Pfam" id="PF09587">
    <property type="entry name" value="PGA_cap"/>
    <property type="match status" value="1"/>
</dbReference>
<reference evidence="3 4" key="1">
    <citation type="journal article" date="2016" name="Nat. Commun.">
        <title>Thousands of microbial genomes shed light on interconnected biogeochemical processes in an aquifer system.</title>
        <authorList>
            <person name="Anantharaman K."/>
            <person name="Brown C.T."/>
            <person name="Hug L.A."/>
            <person name="Sharon I."/>
            <person name="Castelle C.J."/>
            <person name="Probst A.J."/>
            <person name="Thomas B.C."/>
            <person name="Singh A."/>
            <person name="Wilkins M.J."/>
            <person name="Karaoz U."/>
            <person name="Brodie E.L."/>
            <person name="Williams K.H."/>
            <person name="Hubbard S.S."/>
            <person name="Banfield J.F."/>
        </authorList>
    </citation>
    <scope>NUCLEOTIDE SEQUENCE [LARGE SCALE GENOMIC DNA]</scope>
</reference>
<dbReference type="CDD" id="cd07381">
    <property type="entry name" value="MPP_CapA"/>
    <property type="match status" value="1"/>
</dbReference>
<dbReference type="Proteomes" id="UP000176917">
    <property type="component" value="Unassembled WGS sequence"/>
</dbReference>
<protein>
    <recommendedName>
        <fullName evidence="2">Capsule synthesis protein CapA domain-containing protein</fullName>
    </recommendedName>
</protein>
<dbReference type="InterPro" id="IPR019079">
    <property type="entry name" value="Capsule_synth_CapA"/>
</dbReference>
<dbReference type="PANTHER" id="PTHR33393:SF11">
    <property type="entry name" value="POLYGLUTAMINE SYNTHESIS ACCESSORY PROTEIN RV0574C-RELATED"/>
    <property type="match status" value="1"/>
</dbReference>
<comment type="similarity">
    <text evidence="1">Belongs to the CapA family.</text>
</comment>